<dbReference type="GO" id="GO:0005524">
    <property type="term" value="F:ATP binding"/>
    <property type="evidence" value="ECO:0007669"/>
    <property type="project" value="UniProtKB-KW"/>
</dbReference>
<gene>
    <name evidence="1" type="ORF">FKV24_000835</name>
</gene>
<proteinExistence type="predicted"/>
<name>A0A508BBC8_9GAMM</name>
<dbReference type="Proteomes" id="UP000320431">
    <property type="component" value="Unassembled WGS sequence"/>
</dbReference>
<dbReference type="SUPFAM" id="SSF55874">
    <property type="entry name" value="ATPase domain of HSP90 chaperone/DNA topoisomerase II/histidine kinase"/>
    <property type="match status" value="1"/>
</dbReference>
<protein>
    <submittedName>
        <fullName evidence="1">ATP-binding protein</fullName>
    </submittedName>
</protein>
<dbReference type="Pfam" id="PF13589">
    <property type="entry name" value="HATPase_c_3"/>
    <property type="match status" value="1"/>
</dbReference>
<dbReference type="GO" id="GO:0003676">
    <property type="term" value="F:nucleic acid binding"/>
    <property type="evidence" value="ECO:0007669"/>
    <property type="project" value="InterPro"/>
</dbReference>
<keyword evidence="1" id="KW-0547">Nucleotide-binding</keyword>
<dbReference type="EMBL" id="VICD02000006">
    <property type="protein sequence ID" value="KAB8198744.1"/>
    <property type="molecule type" value="Genomic_DNA"/>
</dbReference>
<evidence type="ECO:0000313" key="2">
    <source>
        <dbReference type="Proteomes" id="UP000320431"/>
    </source>
</evidence>
<accession>A0A508BBC8</accession>
<dbReference type="Gene3D" id="3.30.565.10">
    <property type="entry name" value="Histidine kinase-like ATPase, C-terminal domain"/>
    <property type="match status" value="1"/>
</dbReference>
<keyword evidence="1" id="KW-0067">ATP-binding</keyword>
<evidence type="ECO:0000313" key="1">
    <source>
        <dbReference type="EMBL" id="KAB8198744.1"/>
    </source>
</evidence>
<comment type="caution">
    <text evidence="1">The sequence shown here is derived from an EMBL/GenBank/DDBJ whole genome shotgun (WGS) entry which is preliminary data.</text>
</comment>
<dbReference type="InterPro" id="IPR011856">
    <property type="entry name" value="tRNA_endonuc-like_dom_sf"/>
</dbReference>
<dbReference type="InterPro" id="IPR036890">
    <property type="entry name" value="HATPase_C_sf"/>
</dbReference>
<dbReference type="AlphaFoldDB" id="A0A508BBC8"/>
<dbReference type="Gene3D" id="3.40.1350.10">
    <property type="match status" value="1"/>
</dbReference>
<reference evidence="1 2" key="1">
    <citation type="submission" date="2019-10" db="EMBL/GenBank/DDBJ databases">
        <title>Lysobacter alkalisoli sp. nov., isolated from saline-alkaline soil.</title>
        <authorList>
            <person name="Sun J.-Q."/>
        </authorList>
    </citation>
    <scope>NUCLEOTIDE SEQUENCE [LARGE SCALE GENOMIC DNA]</scope>
    <source>
        <strain evidence="1 2">KCTC 42381</strain>
    </source>
</reference>
<organism evidence="1 2">
    <name type="scientific">Marilutibacter maris</name>
    <dbReference type="NCBI Taxonomy" id="1605891"/>
    <lineage>
        <taxon>Bacteria</taxon>
        <taxon>Pseudomonadati</taxon>
        <taxon>Pseudomonadota</taxon>
        <taxon>Gammaproteobacteria</taxon>
        <taxon>Lysobacterales</taxon>
        <taxon>Lysobacteraceae</taxon>
        <taxon>Marilutibacter</taxon>
    </lineage>
</organism>
<sequence length="720" mass="80658">MARVSPSRYPQPVHRSMATSPIPVTGLSGPGRRTTTWGALYGMADNQSTDIKIEAKPDFLKSLASNVSPITAVSELIWNGFDAGAQHVKVILEPNELNGLHAIRVSDDGDGIDRGKVDALFGGLGDSWKAKSHRYKGRTLHGKNGKGRFRAFALGESVEWRTTYLDGKAFKAYTITGRASQLTGFSASQPTDAETTILGTEVVIENLDSNFPSLTSDRAALEITKQFAAYLTESPGLTLYYNGEKIDPASVQNYKEDFHLGEVELQSGKRVPVSVTIVEWSVQTDRVFELCDKAGVSLHEVTIGPQIKAPGYNFTVYVKSDHFRDLDKEGALVLSDLNQDVADILGAVKIKVREHFRRRILQHRSETIQRWKDEKIYPYEDKAEVNASEQIERQVFDILAVNVEDYLPSFDEAPSKSKKFTFRLLSQAIRENPDSVRTIMDEVLNLRKDEQDDLATLLQKTTLSKIITSARIVADRLNFVEALSDLLFNKESKKKLLERDQLHKALEVESWIFKEDFNLAGSERTLEDALAIHIGKLGKREDDADESNDPVLREDDKGGRIDLMLARSIQPTQGSHEYLVVELKRPKQKINSEVLSQIESYAFAVAKDSRFDQKRTKWTFMVVSNEMDEYAKLKCRQKDRPEGVVFQSDDSSITVWAKTWSEILNDARARLNFFSRQLDYQADSDSELAYLKRAHSKYIPDDLAELATGASAGAGAGGTT</sequence>